<dbReference type="SMART" id="SM00955">
    <property type="entry name" value="RNB"/>
    <property type="match status" value="1"/>
</dbReference>
<comment type="similarity">
    <text evidence="8">Belongs to the RNR ribonuclease family. RNase R subfamily.</text>
</comment>
<dbReference type="InterPro" id="IPR040476">
    <property type="entry name" value="CSD2"/>
</dbReference>
<proteinExistence type="inferred from homology"/>
<dbReference type="InterPro" id="IPR003029">
    <property type="entry name" value="S1_domain"/>
</dbReference>
<dbReference type="InterPro" id="IPR011129">
    <property type="entry name" value="CSD"/>
</dbReference>
<dbReference type="RefSeq" id="WP_008750947.1">
    <property type="nucleotide sequence ID" value="NZ_GL622296.1"/>
</dbReference>
<comment type="catalytic activity">
    <reaction evidence="1 8">
        <text>Exonucleolytic cleavage in the 3'- to 5'-direction to yield nucleoside 5'-phosphates.</text>
        <dbReference type="EC" id="3.1.13.1"/>
    </reaction>
</comment>
<evidence type="ECO:0000256" key="1">
    <source>
        <dbReference type="ARBA" id="ARBA00001849"/>
    </source>
</evidence>
<dbReference type="HAMAP" id="MF_01895">
    <property type="entry name" value="RNase_R"/>
    <property type="match status" value="1"/>
</dbReference>
<dbReference type="EC" id="3.1.13.1" evidence="8"/>
<dbReference type="AlphaFoldDB" id="E6LMJ5"/>
<feature type="domain" description="S1 motif" evidence="9">
    <location>
        <begin position="637"/>
        <end position="717"/>
    </location>
</feature>
<dbReference type="GO" id="GO:0006402">
    <property type="term" value="P:mRNA catabolic process"/>
    <property type="evidence" value="ECO:0007669"/>
    <property type="project" value="TreeGrafter"/>
</dbReference>
<dbReference type="GO" id="GO:0003723">
    <property type="term" value="F:RNA binding"/>
    <property type="evidence" value="ECO:0007669"/>
    <property type="project" value="UniProtKB-UniRule"/>
</dbReference>
<dbReference type="InterPro" id="IPR022966">
    <property type="entry name" value="RNase_II/R_CS"/>
</dbReference>
<sequence length="725" mass="83120">MSAFYYKFIRVDMYNIVENRKKVIMDFVESPMYVPMKEKELATFFGIEKAKRYELKEVLQELLLEGKLEITKRGKYKKSEKKFLLGEFIANQRGFGFVKVEGRDSDIFIPAEYTSNAMNGDTVKVVIDMESGEKKAEGHIIGIEKHANSQVVGYYQKSNRFGFVLPDDTKIFKDIYIPQGKGNGAKTGDKVVVDITDFGNDKKKPEGKVVEILGKNTDIGVDILSIARSFGLPEKFGEEVENELKSIPKKVLKKDIKGRADFRDKVTVTIDGEDAKDLDDAITLEKNGNVWHLGVHIADVTNYVRENTALDKEALQRATSVYLVDRVIPMLPKKLSNGICSLNQGEDRLALSCMMEIDEKGNIIGHNICESVINVNERMTYTAVNEVITNSNEETEKRYADYIDLFKDFKTVSDLLRGARTKRGSIDFDLPESKVILDKNGRAIDIKPYERNSATKLIEDFMLAANETVAEDFFWQDIPFLYRVHENPDPDKMKSLAIFINNFGFTLRRKNDEVPPKEIQKLLVNIDGSDAEPIISRIALRSMKRARYDTVCIGHFGLAAKYYTHFTSPIRRYPDLQIHRIIKENIRNGLSSRRIEHYRNILDDVALQSSKMERRAEEAERETVKYKKCEYMLNHIGEEFDGIISGVTSFGIFVELENTVEGFIRMSDLEGDYFEYNEAGYELVGEFTKKKFVLGQKVRVKVYDIDRLAKRIDFKLVKEKNGRGY</sequence>
<dbReference type="InterPro" id="IPR050180">
    <property type="entry name" value="RNR_Ribonuclease"/>
</dbReference>
<evidence type="ECO:0000256" key="7">
    <source>
        <dbReference type="ARBA" id="ARBA00022884"/>
    </source>
</evidence>
<comment type="caution">
    <text evidence="10">The sequence shown here is derived from an EMBL/GenBank/DDBJ whole genome shotgun (WGS) entry which is preliminary data.</text>
</comment>
<evidence type="ECO:0000256" key="6">
    <source>
        <dbReference type="ARBA" id="ARBA00022839"/>
    </source>
</evidence>
<dbReference type="Proteomes" id="UP000003434">
    <property type="component" value="Unassembled WGS sequence"/>
</dbReference>
<dbReference type="CDD" id="cd04471">
    <property type="entry name" value="S1_RNase_R"/>
    <property type="match status" value="1"/>
</dbReference>
<comment type="function">
    <text evidence="8">3'-5' exoribonuclease that releases 5'-nucleoside monophosphates and is involved in maturation of structured RNAs.</text>
</comment>
<dbReference type="PANTHER" id="PTHR23355">
    <property type="entry name" value="RIBONUCLEASE"/>
    <property type="match status" value="1"/>
</dbReference>
<dbReference type="InterPro" id="IPR001900">
    <property type="entry name" value="RNase_II/R"/>
</dbReference>
<dbReference type="Pfam" id="PF00575">
    <property type="entry name" value="S1"/>
    <property type="match status" value="1"/>
</dbReference>
<dbReference type="Gene3D" id="2.40.50.140">
    <property type="entry name" value="Nucleic acid-binding proteins"/>
    <property type="match status" value="3"/>
</dbReference>
<evidence type="ECO:0000313" key="11">
    <source>
        <dbReference type="Proteomes" id="UP000003434"/>
    </source>
</evidence>
<keyword evidence="6 8" id="KW-0269">Exonuclease</keyword>
<dbReference type="eggNOG" id="COG0557">
    <property type="taxonomic scope" value="Bacteria"/>
</dbReference>
<keyword evidence="4 8" id="KW-0540">Nuclease</keyword>
<dbReference type="PROSITE" id="PS01175">
    <property type="entry name" value="RIBONUCLEASE_II"/>
    <property type="match status" value="1"/>
</dbReference>
<keyword evidence="7 8" id="KW-0694">RNA-binding</keyword>
<evidence type="ECO:0000256" key="2">
    <source>
        <dbReference type="ARBA" id="ARBA00004496"/>
    </source>
</evidence>
<dbReference type="SMART" id="SM00357">
    <property type="entry name" value="CSP"/>
    <property type="match status" value="2"/>
</dbReference>
<accession>E6LMJ5</accession>
<dbReference type="NCBIfam" id="TIGR02063">
    <property type="entry name" value="RNase_R"/>
    <property type="match status" value="1"/>
</dbReference>
<dbReference type="SMART" id="SM00316">
    <property type="entry name" value="S1"/>
    <property type="match status" value="1"/>
</dbReference>
<dbReference type="InterPro" id="IPR012340">
    <property type="entry name" value="NA-bd_OB-fold"/>
</dbReference>
<evidence type="ECO:0000256" key="5">
    <source>
        <dbReference type="ARBA" id="ARBA00022801"/>
    </source>
</evidence>
<gene>
    <name evidence="8 10" type="primary">rnr</name>
    <name evidence="10" type="ORF">HMPREF0381_1180</name>
</gene>
<reference evidence="10 11" key="1">
    <citation type="submission" date="2010-12" db="EMBL/GenBank/DDBJ databases">
        <authorList>
            <person name="Muzny D."/>
            <person name="Qin X."/>
            <person name="Deng J."/>
            <person name="Jiang H."/>
            <person name="Liu Y."/>
            <person name="Qu J."/>
            <person name="Song X.-Z."/>
            <person name="Zhang L."/>
            <person name="Thornton R."/>
            <person name="Coyle M."/>
            <person name="Francisco L."/>
            <person name="Jackson L."/>
            <person name="Javaid M."/>
            <person name="Korchina V."/>
            <person name="Kovar C."/>
            <person name="Mata R."/>
            <person name="Mathew T."/>
            <person name="Ngo R."/>
            <person name="Nguyen L."/>
            <person name="Nguyen N."/>
            <person name="Okwuonu G."/>
            <person name="Ongeri F."/>
            <person name="Pham C."/>
            <person name="Simmons D."/>
            <person name="Wilczek-Boney K."/>
            <person name="Hale W."/>
            <person name="Jakkamsetti A."/>
            <person name="Pham P."/>
            <person name="Ruth R."/>
            <person name="San Lucas F."/>
            <person name="Warren J."/>
            <person name="Zhang J."/>
            <person name="Zhao Z."/>
            <person name="Zhou C."/>
            <person name="Zhu D."/>
            <person name="Lee S."/>
            <person name="Bess C."/>
            <person name="Blankenburg K."/>
            <person name="Forbes L."/>
            <person name="Fu Q."/>
            <person name="Gubbala S."/>
            <person name="Hirani K."/>
            <person name="Jayaseelan J.C."/>
            <person name="Lara F."/>
            <person name="Munidasa M."/>
            <person name="Palculict T."/>
            <person name="Patil S."/>
            <person name="Pu L.-L."/>
            <person name="Saada N."/>
            <person name="Tang L."/>
            <person name="Weissenberger G."/>
            <person name="Zhu Y."/>
            <person name="Hemphill L."/>
            <person name="Shang Y."/>
            <person name="Youmans B."/>
            <person name="Ayvaz T."/>
            <person name="Ross M."/>
            <person name="Santibanez J."/>
            <person name="Aqrawi P."/>
            <person name="Gross S."/>
            <person name="Joshi V."/>
            <person name="Fowler G."/>
            <person name="Nazareth L."/>
            <person name="Reid J."/>
            <person name="Worley K."/>
            <person name="Petrosino J."/>
            <person name="Highlander S."/>
            <person name="Gibbs R."/>
        </authorList>
    </citation>
    <scope>NUCLEOTIDE SEQUENCE [LARGE SCALE GENOMIC DNA]</scope>
    <source>
        <strain evidence="10 11">DSM 3986</strain>
    </source>
</reference>
<evidence type="ECO:0000256" key="4">
    <source>
        <dbReference type="ARBA" id="ARBA00022722"/>
    </source>
</evidence>
<dbReference type="GO" id="GO:0008859">
    <property type="term" value="F:exoribonuclease II activity"/>
    <property type="evidence" value="ECO:0007669"/>
    <property type="project" value="UniProtKB-UniRule"/>
</dbReference>
<dbReference type="InterPro" id="IPR004476">
    <property type="entry name" value="RNase_II/RNase_R"/>
</dbReference>
<protein>
    <recommendedName>
        <fullName evidence="8">Ribonuclease R</fullName>
        <shortName evidence="8">RNase R</shortName>
        <ecNumber evidence="8">3.1.13.1</ecNumber>
    </recommendedName>
</protein>
<evidence type="ECO:0000256" key="8">
    <source>
        <dbReference type="HAMAP-Rule" id="MF_01895"/>
    </source>
</evidence>
<dbReference type="PROSITE" id="PS50126">
    <property type="entry name" value="S1"/>
    <property type="match status" value="1"/>
</dbReference>
<evidence type="ECO:0000256" key="3">
    <source>
        <dbReference type="ARBA" id="ARBA00022490"/>
    </source>
</evidence>
<dbReference type="Pfam" id="PF17876">
    <property type="entry name" value="CSD2"/>
    <property type="match status" value="1"/>
</dbReference>
<dbReference type="EMBL" id="AEPW01000048">
    <property type="protein sequence ID" value="EFU76969.1"/>
    <property type="molecule type" value="Genomic_DNA"/>
</dbReference>
<comment type="subcellular location">
    <subcellularLocation>
        <location evidence="2 8">Cytoplasm</location>
    </subcellularLocation>
</comment>
<name>E6LMJ5_9FIRM</name>
<dbReference type="HOGENOM" id="CLU_002333_4_1_9"/>
<dbReference type="InterPro" id="IPR011805">
    <property type="entry name" value="RNase_R"/>
</dbReference>
<evidence type="ECO:0000313" key="10">
    <source>
        <dbReference type="EMBL" id="EFU76969.1"/>
    </source>
</evidence>
<evidence type="ECO:0000259" key="9">
    <source>
        <dbReference type="PROSITE" id="PS50126"/>
    </source>
</evidence>
<dbReference type="PANTHER" id="PTHR23355:SF9">
    <property type="entry name" value="DIS3-LIKE EXONUCLEASE 2"/>
    <property type="match status" value="1"/>
</dbReference>
<dbReference type="GO" id="GO:0005829">
    <property type="term" value="C:cytosol"/>
    <property type="evidence" value="ECO:0007669"/>
    <property type="project" value="TreeGrafter"/>
</dbReference>
<dbReference type="SUPFAM" id="SSF50249">
    <property type="entry name" value="Nucleic acid-binding proteins"/>
    <property type="match status" value="4"/>
</dbReference>
<keyword evidence="5 8" id="KW-0378">Hydrolase</keyword>
<organism evidence="10 11">
    <name type="scientific">Lachnoanaerobaculum saburreum DSM 3986</name>
    <dbReference type="NCBI Taxonomy" id="887325"/>
    <lineage>
        <taxon>Bacteria</taxon>
        <taxon>Bacillati</taxon>
        <taxon>Bacillota</taxon>
        <taxon>Clostridia</taxon>
        <taxon>Lachnospirales</taxon>
        <taxon>Lachnospiraceae</taxon>
        <taxon>Lachnoanaerobaculum</taxon>
    </lineage>
</organism>
<keyword evidence="3 8" id="KW-0963">Cytoplasm</keyword>
<dbReference type="NCBIfam" id="TIGR00358">
    <property type="entry name" value="3_prime_RNase"/>
    <property type="match status" value="1"/>
</dbReference>
<dbReference type="Pfam" id="PF08206">
    <property type="entry name" value="OB_RNB"/>
    <property type="match status" value="1"/>
</dbReference>
<dbReference type="Pfam" id="PF00773">
    <property type="entry name" value="RNB"/>
    <property type="match status" value="1"/>
</dbReference>
<dbReference type="InterPro" id="IPR013223">
    <property type="entry name" value="RNase_B_OB_dom"/>
</dbReference>